<accession>A0A2R6AHT8</accession>
<dbReference type="InterPro" id="IPR007822">
    <property type="entry name" value="LANC-like"/>
</dbReference>
<protein>
    <submittedName>
        <fullName evidence="1">Uncharacterized protein</fullName>
    </submittedName>
</protein>
<gene>
    <name evidence="1" type="ORF">B9Q03_11975</name>
</gene>
<organism evidence="1 2">
    <name type="scientific">Candidatus Marsarchaeota G2 archaeon OSP_D</name>
    <dbReference type="NCBI Taxonomy" id="1978157"/>
    <lineage>
        <taxon>Archaea</taxon>
        <taxon>Candidatus Marsarchaeota</taxon>
        <taxon>Candidatus Marsarchaeota group 2</taxon>
    </lineage>
</organism>
<name>A0A2R6AHT8_9ARCH</name>
<evidence type="ECO:0000313" key="1">
    <source>
        <dbReference type="EMBL" id="PSN85944.1"/>
    </source>
</evidence>
<dbReference type="EMBL" id="NEXE01000223">
    <property type="protein sequence ID" value="PSN85944.1"/>
    <property type="molecule type" value="Genomic_DNA"/>
</dbReference>
<dbReference type="InterPro" id="IPR012341">
    <property type="entry name" value="6hp_glycosidase-like_sf"/>
</dbReference>
<reference evidence="1 2" key="1">
    <citation type="submission" date="2017-04" db="EMBL/GenBank/DDBJ databases">
        <title>Novel microbial lineages endemic to geothermal iron-oxide mats fill important gaps in the evolutionary history of Archaea.</title>
        <authorList>
            <person name="Jay Z.J."/>
            <person name="Beam J.P."/>
            <person name="Dlakic M."/>
            <person name="Rusch D.B."/>
            <person name="Kozubal M.A."/>
            <person name="Inskeep W.P."/>
        </authorList>
    </citation>
    <scope>NUCLEOTIDE SEQUENCE [LARGE SCALE GENOMIC DNA]</scope>
    <source>
        <strain evidence="1">OSP_D</strain>
    </source>
</reference>
<sequence length="173" mass="19944">MVILARTKDIVWLLKEKTAVALSWIPETRNFNSKRKYGSIDTWWYNGSLGITLTFDRLYKRTRDITYAQVIRSVLNANPLRHYHGNIRCHGLTVVGEVYLEAYRTLRDPWLFRVPLRIASLLKPFARKSELGASWLVEGVKHTADLMVGCSGIIHFFLKINGGRFGFPAMLNF</sequence>
<dbReference type="Pfam" id="PF05147">
    <property type="entry name" value="LANC_like"/>
    <property type="match status" value="1"/>
</dbReference>
<dbReference type="GO" id="GO:0031179">
    <property type="term" value="P:peptide modification"/>
    <property type="evidence" value="ECO:0007669"/>
    <property type="project" value="InterPro"/>
</dbReference>
<proteinExistence type="predicted"/>
<dbReference type="GO" id="GO:0005975">
    <property type="term" value="P:carbohydrate metabolic process"/>
    <property type="evidence" value="ECO:0007669"/>
    <property type="project" value="InterPro"/>
</dbReference>
<comment type="caution">
    <text evidence="1">The sequence shown here is derived from an EMBL/GenBank/DDBJ whole genome shotgun (WGS) entry which is preliminary data.</text>
</comment>
<evidence type="ECO:0000313" key="2">
    <source>
        <dbReference type="Proteomes" id="UP000240322"/>
    </source>
</evidence>
<dbReference type="SUPFAM" id="SSF158745">
    <property type="entry name" value="LanC-like"/>
    <property type="match status" value="1"/>
</dbReference>
<dbReference type="Proteomes" id="UP000240322">
    <property type="component" value="Unassembled WGS sequence"/>
</dbReference>
<dbReference type="Gene3D" id="1.50.10.10">
    <property type="match status" value="1"/>
</dbReference>
<dbReference type="AlphaFoldDB" id="A0A2R6AHT8"/>